<dbReference type="EMBL" id="BLAY01000185">
    <property type="protein sequence ID" value="GET42850.1"/>
    <property type="molecule type" value="Genomic_DNA"/>
</dbReference>
<dbReference type="Pfam" id="PF02643">
    <property type="entry name" value="DUF192"/>
    <property type="match status" value="1"/>
</dbReference>
<dbReference type="Proteomes" id="UP001050975">
    <property type="component" value="Unassembled WGS sequence"/>
</dbReference>
<evidence type="ECO:0000256" key="1">
    <source>
        <dbReference type="SAM" id="SignalP"/>
    </source>
</evidence>
<name>A0AAV3XR98_9CYAN</name>
<comment type="caution">
    <text evidence="2">The sequence shown here is derived from an EMBL/GenBank/DDBJ whole genome shotgun (WGS) entry which is preliminary data.</text>
</comment>
<proteinExistence type="predicted"/>
<gene>
    <name evidence="2" type="ORF">MiSe_76680</name>
</gene>
<dbReference type="PANTHER" id="PTHR37953:SF1">
    <property type="entry name" value="UPF0127 PROTEIN MJ1496"/>
    <property type="match status" value="1"/>
</dbReference>
<protein>
    <recommendedName>
        <fullName evidence="4">DUF192 domain-containing protein</fullName>
    </recommendedName>
</protein>
<dbReference type="InterPro" id="IPR003795">
    <property type="entry name" value="DUF192"/>
</dbReference>
<dbReference type="Gene3D" id="2.60.120.1140">
    <property type="entry name" value="Protein of unknown function DUF192"/>
    <property type="match status" value="1"/>
</dbReference>
<evidence type="ECO:0000313" key="3">
    <source>
        <dbReference type="Proteomes" id="UP001050975"/>
    </source>
</evidence>
<organism evidence="2 3">
    <name type="scientific">Microseira wollei NIES-4236</name>
    <dbReference type="NCBI Taxonomy" id="2530354"/>
    <lineage>
        <taxon>Bacteria</taxon>
        <taxon>Bacillati</taxon>
        <taxon>Cyanobacteriota</taxon>
        <taxon>Cyanophyceae</taxon>
        <taxon>Oscillatoriophycideae</taxon>
        <taxon>Aerosakkonematales</taxon>
        <taxon>Aerosakkonemataceae</taxon>
        <taxon>Microseira</taxon>
    </lineage>
</organism>
<accession>A0AAV3XR98</accession>
<feature type="chain" id="PRO_5043853555" description="DUF192 domain-containing protein" evidence="1">
    <location>
        <begin position="20"/>
        <end position="179"/>
    </location>
</feature>
<keyword evidence="1" id="KW-0732">Signal</keyword>
<sequence>MQRYIISLGIMLGIWFAGCSPTVSTTSGIGNTHALGQATPSPTSQFRGQMLPISAQATIAGKKINLEVTRTPEQQALGLMYRTSLPDDRGMLFEFNPPHPVSFWMKNVKIPLDMIFLRQGVVLAIAANVPPCNANPCPSYGPNTAIDQVIELRGGRASQLGLRVGDRIAVQFLPNSSPP</sequence>
<dbReference type="InterPro" id="IPR038695">
    <property type="entry name" value="Saro_0823-like_sf"/>
</dbReference>
<evidence type="ECO:0000313" key="2">
    <source>
        <dbReference type="EMBL" id="GET42850.1"/>
    </source>
</evidence>
<feature type="signal peptide" evidence="1">
    <location>
        <begin position="1"/>
        <end position="19"/>
    </location>
</feature>
<keyword evidence="3" id="KW-1185">Reference proteome</keyword>
<reference evidence="2" key="1">
    <citation type="submission" date="2019-10" db="EMBL/GenBank/DDBJ databases">
        <title>Draft genome sequece of Microseira wollei NIES-4236.</title>
        <authorList>
            <person name="Yamaguchi H."/>
            <person name="Suzuki S."/>
            <person name="Kawachi M."/>
        </authorList>
    </citation>
    <scope>NUCLEOTIDE SEQUENCE</scope>
    <source>
        <strain evidence="2">NIES-4236</strain>
    </source>
</reference>
<dbReference type="PROSITE" id="PS51257">
    <property type="entry name" value="PROKAR_LIPOPROTEIN"/>
    <property type="match status" value="1"/>
</dbReference>
<dbReference type="AlphaFoldDB" id="A0AAV3XR98"/>
<evidence type="ECO:0008006" key="4">
    <source>
        <dbReference type="Google" id="ProtNLM"/>
    </source>
</evidence>
<dbReference type="PANTHER" id="PTHR37953">
    <property type="entry name" value="UPF0127 PROTEIN MJ1496"/>
    <property type="match status" value="1"/>
</dbReference>
<dbReference type="RefSeq" id="WP_226590997.1">
    <property type="nucleotide sequence ID" value="NZ_BLAY01000185.1"/>
</dbReference>